<evidence type="ECO:0000256" key="2">
    <source>
        <dbReference type="ARBA" id="ARBA00022723"/>
    </source>
</evidence>
<dbReference type="SUPFAM" id="SSF55486">
    <property type="entry name" value="Metalloproteases ('zincins'), catalytic domain"/>
    <property type="match status" value="1"/>
</dbReference>
<keyword evidence="3" id="KW-0732">Signal</keyword>
<keyword evidence="4 12" id="KW-0378">Hydrolase</keyword>
<dbReference type="InterPro" id="IPR001506">
    <property type="entry name" value="Peptidase_M12A"/>
</dbReference>
<evidence type="ECO:0000313" key="16">
    <source>
        <dbReference type="Proteomes" id="UP000694565"/>
    </source>
</evidence>
<reference evidence="15" key="1">
    <citation type="submission" date="2025-08" db="UniProtKB">
        <authorList>
            <consortium name="Ensembl"/>
        </authorList>
    </citation>
    <scope>IDENTIFICATION</scope>
</reference>
<keyword evidence="9" id="KW-0325">Glycoprotein</keyword>
<dbReference type="FunFam" id="3.40.390.10:FF:000040">
    <property type="entry name" value="Metalloendopeptidase"/>
    <property type="match status" value="1"/>
</dbReference>
<dbReference type="GO" id="GO:0004222">
    <property type="term" value="F:metalloendopeptidase activity"/>
    <property type="evidence" value="ECO:0007669"/>
    <property type="project" value="UniProtKB-UniRule"/>
</dbReference>
<comment type="subcellular location">
    <subcellularLocation>
        <location evidence="11">Zymogen granule</location>
    </subcellularLocation>
</comment>
<evidence type="ECO:0000256" key="7">
    <source>
        <dbReference type="ARBA" id="ARBA00023145"/>
    </source>
</evidence>
<dbReference type="InterPro" id="IPR006026">
    <property type="entry name" value="Peptidase_Metallo"/>
</dbReference>
<evidence type="ECO:0000256" key="9">
    <source>
        <dbReference type="ARBA" id="ARBA00023180"/>
    </source>
</evidence>
<feature type="domain" description="Peptidase M12A" evidence="14">
    <location>
        <begin position="54"/>
        <end position="247"/>
    </location>
</feature>
<evidence type="ECO:0000313" key="15">
    <source>
        <dbReference type="Ensembl" id="ENSCLMP00005043472.1"/>
    </source>
</evidence>
<evidence type="ECO:0000256" key="1">
    <source>
        <dbReference type="ARBA" id="ARBA00022670"/>
    </source>
</evidence>
<evidence type="ECO:0000256" key="3">
    <source>
        <dbReference type="ARBA" id="ARBA00022729"/>
    </source>
</evidence>
<dbReference type="GO" id="GO:0042588">
    <property type="term" value="C:zymogen granule"/>
    <property type="evidence" value="ECO:0007669"/>
    <property type="project" value="UniProtKB-SubCell"/>
</dbReference>
<dbReference type="EC" id="3.4.24.-" evidence="13"/>
<evidence type="ECO:0000256" key="13">
    <source>
        <dbReference type="RuleBase" id="RU361183"/>
    </source>
</evidence>
<dbReference type="AlphaFoldDB" id="A0A8C3AKL8"/>
<dbReference type="GeneTree" id="ENSGT00940000154856"/>
<keyword evidence="6 12" id="KW-0482">Metalloprotease</keyword>
<dbReference type="GO" id="GO:0006508">
    <property type="term" value="P:proteolysis"/>
    <property type="evidence" value="ECO:0007669"/>
    <property type="project" value="UniProtKB-KW"/>
</dbReference>
<keyword evidence="16" id="KW-1185">Reference proteome</keyword>
<keyword evidence="7" id="KW-0865">Zymogen</keyword>
<accession>A0A8C3AKL8</accession>
<evidence type="ECO:0000256" key="12">
    <source>
        <dbReference type="PROSITE-ProRule" id="PRU01211"/>
    </source>
</evidence>
<feature type="active site" evidence="12">
    <location>
        <position position="149"/>
    </location>
</feature>
<dbReference type="PROSITE" id="PS51864">
    <property type="entry name" value="ASTACIN"/>
    <property type="match status" value="1"/>
</dbReference>
<keyword evidence="10" id="KW-0968">Cytoplasmic vesicle</keyword>
<keyword evidence="8 12" id="KW-1015">Disulfide bond</keyword>
<feature type="binding site" evidence="12">
    <location>
        <position position="158"/>
    </location>
    <ligand>
        <name>Zn(2+)</name>
        <dbReference type="ChEBI" id="CHEBI:29105"/>
        <note>catalytic</note>
    </ligand>
</feature>
<comment type="cofactor">
    <cofactor evidence="12 13">
        <name>Zn(2+)</name>
        <dbReference type="ChEBI" id="CHEBI:29105"/>
    </cofactor>
    <text evidence="12 13">Binds 1 zinc ion per subunit.</text>
</comment>
<evidence type="ECO:0000256" key="11">
    <source>
        <dbReference type="ARBA" id="ARBA00024324"/>
    </source>
</evidence>
<organism evidence="15 16">
    <name type="scientific">Cyclopterus lumpus</name>
    <name type="common">Lumpsucker</name>
    <dbReference type="NCBI Taxonomy" id="8103"/>
    <lineage>
        <taxon>Eukaryota</taxon>
        <taxon>Metazoa</taxon>
        <taxon>Chordata</taxon>
        <taxon>Craniata</taxon>
        <taxon>Vertebrata</taxon>
        <taxon>Euteleostomi</taxon>
        <taxon>Actinopterygii</taxon>
        <taxon>Neopterygii</taxon>
        <taxon>Teleostei</taxon>
        <taxon>Neoteleostei</taxon>
        <taxon>Acanthomorphata</taxon>
        <taxon>Eupercaria</taxon>
        <taxon>Perciformes</taxon>
        <taxon>Cottioidei</taxon>
        <taxon>Cottales</taxon>
        <taxon>Cyclopteridae</taxon>
        <taxon>Cyclopterus</taxon>
    </lineage>
</organism>
<dbReference type="GO" id="GO:0008270">
    <property type="term" value="F:zinc ion binding"/>
    <property type="evidence" value="ECO:0007669"/>
    <property type="project" value="UniProtKB-UniRule"/>
</dbReference>
<protein>
    <recommendedName>
        <fullName evidence="13">Metalloendopeptidase</fullName>
        <ecNumber evidence="13">3.4.24.-</ecNumber>
    </recommendedName>
</protein>
<dbReference type="SMART" id="SM00235">
    <property type="entry name" value="ZnMc"/>
    <property type="match status" value="1"/>
</dbReference>
<reference evidence="15" key="2">
    <citation type="submission" date="2025-09" db="UniProtKB">
        <authorList>
            <consortium name="Ensembl"/>
        </authorList>
    </citation>
    <scope>IDENTIFICATION</scope>
</reference>
<dbReference type="Gene3D" id="3.40.390.10">
    <property type="entry name" value="Collagenase (Catalytic Domain)"/>
    <property type="match status" value="1"/>
</dbReference>
<evidence type="ECO:0000259" key="14">
    <source>
        <dbReference type="PROSITE" id="PS51864"/>
    </source>
</evidence>
<dbReference type="PANTHER" id="PTHR10127">
    <property type="entry name" value="DISCOIDIN, CUB, EGF, LAMININ , AND ZINC METALLOPROTEASE DOMAIN CONTAINING"/>
    <property type="match status" value="1"/>
</dbReference>
<feature type="binding site" evidence="12">
    <location>
        <position position="152"/>
    </location>
    <ligand>
        <name>Zn(2+)</name>
        <dbReference type="ChEBI" id="CHEBI:29105"/>
        <note>catalytic</note>
    </ligand>
</feature>
<feature type="disulfide bond" evidence="12">
    <location>
        <begin position="58"/>
        <end position="61"/>
    </location>
</feature>
<keyword evidence="1 12" id="KW-0645">Protease</keyword>
<dbReference type="Proteomes" id="UP000694565">
    <property type="component" value="Unplaced"/>
</dbReference>
<keyword evidence="5 12" id="KW-0862">Zinc</keyword>
<evidence type="ECO:0000256" key="10">
    <source>
        <dbReference type="ARBA" id="ARBA00023329"/>
    </source>
</evidence>
<name>A0A8C3AKL8_CYCLU</name>
<keyword evidence="2 12" id="KW-0479">Metal-binding</keyword>
<evidence type="ECO:0000256" key="4">
    <source>
        <dbReference type="ARBA" id="ARBA00022801"/>
    </source>
</evidence>
<comment type="caution">
    <text evidence="12">Lacks conserved residue(s) required for the propagation of feature annotation.</text>
</comment>
<dbReference type="InterPro" id="IPR024079">
    <property type="entry name" value="MetalloPept_cat_dom_sf"/>
</dbReference>
<evidence type="ECO:0000256" key="6">
    <source>
        <dbReference type="ARBA" id="ARBA00023049"/>
    </source>
</evidence>
<feature type="binding site" evidence="12">
    <location>
        <position position="148"/>
    </location>
    <ligand>
        <name>Zn(2+)</name>
        <dbReference type="ChEBI" id="CHEBI:29105"/>
        <note>catalytic</note>
    </ligand>
</feature>
<evidence type="ECO:0000256" key="8">
    <source>
        <dbReference type="ARBA" id="ARBA00023157"/>
    </source>
</evidence>
<dbReference type="PRINTS" id="PR00480">
    <property type="entry name" value="ASTACIN"/>
</dbReference>
<sequence length="299" mass="33742">TSMTSCFPVINEQCPSSQQLYHNTQTVNSQILTANQQVEDNLVEGDVFVSNTRNARICKNCRWPKLLKTVKVPYVLSGSFTRPEKIQIENAISAFHMSTCIRFVTRTGQTDYISIVKLNGCWSWVGRTGRSQYLSLGTGCLQKGIIQHELIHALGFWHEQSRNDRDAFIRINFGNILKGRERNFKRMDTNNLNVPYDYTSVMHYAPKDFSKNSGDTITPIDASAQIGQRDGMSENDILKINKLYVCSKYTNKAVRSIGNILTMLTVTHPVNVPSSYSGLPPCIQRVGQYVGEHVQSHLS</sequence>
<dbReference type="Ensembl" id="ENSCLMT00005045017.1">
    <property type="protein sequence ID" value="ENSCLMP00005043472.1"/>
    <property type="gene ID" value="ENSCLMG00005020181.1"/>
</dbReference>
<evidence type="ECO:0000256" key="5">
    <source>
        <dbReference type="ARBA" id="ARBA00022833"/>
    </source>
</evidence>
<dbReference type="Pfam" id="PF01400">
    <property type="entry name" value="Astacin"/>
    <property type="match status" value="1"/>
</dbReference>
<dbReference type="PANTHER" id="PTHR10127:SF780">
    <property type="entry name" value="METALLOENDOPEPTIDASE"/>
    <property type="match status" value="1"/>
</dbReference>
<proteinExistence type="predicted"/>